<dbReference type="EMBL" id="CAOQHR010000006">
    <property type="protein sequence ID" value="CAI6335950.1"/>
    <property type="molecule type" value="Genomic_DNA"/>
</dbReference>
<dbReference type="Proteomes" id="UP001152607">
    <property type="component" value="Unassembled WGS sequence"/>
</dbReference>
<proteinExistence type="predicted"/>
<comment type="caution">
    <text evidence="1">The sequence shown here is derived from an EMBL/GenBank/DDBJ whole genome shotgun (WGS) entry which is preliminary data.</text>
</comment>
<dbReference type="AlphaFoldDB" id="A0A9W4UH97"/>
<gene>
    <name evidence="1" type="ORF">PDIGIT_LOCUS9038</name>
</gene>
<evidence type="ECO:0000313" key="2">
    <source>
        <dbReference type="Proteomes" id="UP001152607"/>
    </source>
</evidence>
<evidence type="ECO:0000313" key="1">
    <source>
        <dbReference type="EMBL" id="CAI6335950.1"/>
    </source>
</evidence>
<name>A0A9W4UH97_9PLEO</name>
<accession>A0A9W4UH97</accession>
<organism evidence="1 2">
    <name type="scientific">Periconia digitata</name>
    <dbReference type="NCBI Taxonomy" id="1303443"/>
    <lineage>
        <taxon>Eukaryota</taxon>
        <taxon>Fungi</taxon>
        <taxon>Dikarya</taxon>
        <taxon>Ascomycota</taxon>
        <taxon>Pezizomycotina</taxon>
        <taxon>Dothideomycetes</taxon>
        <taxon>Pleosporomycetidae</taxon>
        <taxon>Pleosporales</taxon>
        <taxon>Massarineae</taxon>
        <taxon>Periconiaceae</taxon>
        <taxon>Periconia</taxon>
    </lineage>
</organism>
<sequence>MEIPTLPSIPARMLRVSQREDSSRVCAINHWCPDCNILSVISVQTNVPTDN</sequence>
<protein>
    <submittedName>
        <fullName evidence="1">Uncharacterized protein</fullName>
    </submittedName>
</protein>
<keyword evidence="2" id="KW-1185">Reference proteome</keyword>
<reference evidence="1" key="1">
    <citation type="submission" date="2023-01" db="EMBL/GenBank/DDBJ databases">
        <authorList>
            <person name="Van Ghelder C."/>
            <person name="Rancurel C."/>
        </authorList>
    </citation>
    <scope>NUCLEOTIDE SEQUENCE</scope>
    <source>
        <strain evidence="1">CNCM I-4278</strain>
    </source>
</reference>